<comment type="subcellular location">
    <subcellularLocation>
        <location evidence="1">Cytoplasm</location>
        <location evidence="1">Cytoskeleton</location>
        <location evidence="1">Cilium axoneme</location>
    </subcellularLocation>
</comment>
<dbReference type="InterPro" id="IPR051341">
    <property type="entry name" value="Zyg-11_UBL_adapter"/>
</dbReference>
<organism evidence="2 3">
    <name type="scientific">Haematococcus lacustris</name>
    <name type="common">Green alga</name>
    <name type="synonym">Haematococcus pluvialis</name>
    <dbReference type="NCBI Taxonomy" id="44745"/>
    <lineage>
        <taxon>Eukaryota</taxon>
        <taxon>Viridiplantae</taxon>
        <taxon>Chlorophyta</taxon>
        <taxon>core chlorophytes</taxon>
        <taxon>Chlorophyceae</taxon>
        <taxon>CS clade</taxon>
        <taxon>Chlamydomonadales</taxon>
        <taxon>Haematococcaceae</taxon>
        <taxon>Haematococcus</taxon>
    </lineage>
</organism>
<evidence type="ECO:0000313" key="3">
    <source>
        <dbReference type="Proteomes" id="UP000485058"/>
    </source>
</evidence>
<dbReference type="InterPro" id="IPR032675">
    <property type="entry name" value="LRR_dom_sf"/>
</dbReference>
<dbReference type="AlphaFoldDB" id="A0A699ZF28"/>
<reference evidence="2 3" key="1">
    <citation type="submission" date="2020-02" db="EMBL/GenBank/DDBJ databases">
        <title>Draft genome sequence of Haematococcus lacustris strain NIES-144.</title>
        <authorList>
            <person name="Morimoto D."/>
            <person name="Nakagawa S."/>
            <person name="Yoshida T."/>
            <person name="Sawayama S."/>
        </authorList>
    </citation>
    <scope>NUCLEOTIDE SEQUENCE [LARGE SCALE GENOMIC DNA]</scope>
    <source>
        <strain evidence="2 3">NIES-144</strain>
    </source>
</reference>
<comment type="caution">
    <text evidence="2">The sequence shown here is derived from an EMBL/GenBank/DDBJ whole genome shotgun (WGS) entry which is preliminary data.</text>
</comment>
<accession>A0A699ZF28</accession>
<gene>
    <name evidence="2" type="ORF">HaLaN_17948</name>
</gene>
<evidence type="ECO:0000256" key="1">
    <source>
        <dbReference type="ARBA" id="ARBA00004430"/>
    </source>
</evidence>
<sequence>MEYLAQITSLHELHFAREEITDVGITRLSTLTNLQTLALRECAQVTGDALSHLVPQLFNLQSLDLFQSYEFDDQQLTKCLDFLGSLTFLDLRGTVVSEEGIQQLAKLQNLQKLCLATQHELRVEQHLCGVSHLTQLTSLAINNCQLGSFDLMAALMHLKLLRELDISNSDQALLRQHSDLGSAAVEPVNPHAIEAMAEIQSLTSIDVSRRSVKEEHLAVLAERLPQLRTLFVVGCPVLYEQLQELHRRFPELVIHRKPVHDPPLSCSSSDLGA</sequence>
<dbReference type="GO" id="GO:0005930">
    <property type="term" value="C:axoneme"/>
    <property type="evidence" value="ECO:0007669"/>
    <property type="project" value="UniProtKB-SubCell"/>
</dbReference>
<protein>
    <submittedName>
        <fullName evidence="2">F-box domain-containing protein</fullName>
    </submittedName>
</protein>
<dbReference type="SUPFAM" id="SSF52047">
    <property type="entry name" value="RNI-like"/>
    <property type="match status" value="1"/>
</dbReference>
<keyword evidence="3" id="KW-1185">Reference proteome</keyword>
<dbReference type="PANTHER" id="PTHR12904">
    <property type="match status" value="1"/>
</dbReference>
<evidence type="ECO:0000313" key="2">
    <source>
        <dbReference type="EMBL" id="GFH20771.1"/>
    </source>
</evidence>
<dbReference type="EMBL" id="BLLF01001694">
    <property type="protein sequence ID" value="GFH20771.1"/>
    <property type="molecule type" value="Genomic_DNA"/>
</dbReference>
<name>A0A699ZF28_HAELA</name>
<dbReference type="PANTHER" id="PTHR12904:SF23">
    <property type="entry name" value="PROTEIN ZER-1 HOMOLOG"/>
    <property type="match status" value="1"/>
</dbReference>
<dbReference type="Proteomes" id="UP000485058">
    <property type="component" value="Unassembled WGS sequence"/>
</dbReference>
<proteinExistence type="predicted"/>
<dbReference type="Gene3D" id="3.80.10.10">
    <property type="entry name" value="Ribonuclease Inhibitor"/>
    <property type="match status" value="2"/>
</dbReference>